<feature type="compositionally biased region" description="Basic and acidic residues" evidence="6">
    <location>
        <begin position="494"/>
        <end position="516"/>
    </location>
</feature>
<evidence type="ECO:0000313" key="9">
    <source>
        <dbReference type="EMBL" id="KNA92033.1"/>
    </source>
</evidence>
<evidence type="ECO:0000256" key="6">
    <source>
        <dbReference type="SAM" id="MobiDB-lite"/>
    </source>
</evidence>
<gene>
    <name evidence="9" type="ORF">ABW18_07630</name>
</gene>
<dbReference type="InterPro" id="IPR052159">
    <property type="entry name" value="Competence_DNA_uptake"/>
</dbReference>
<evidence type="ECO:0000256" key="7">
    <source>
        <dbReference type="SAM" id="Phobius"/>
    </source>
</evidence>
<dbReference type="EMBL" id="LDTZ01000015">
    <property type="protein sequence ID" value="KNA92033.1"/>
    <property type="molecule type" value="Genomic_DNA"/>
</dbReference>
<dbReference type="InterPro" id="IPR004477">
    <property type="entry name" value="ComEC_N"/>
</dbReference>
<keyword evidence="10" id="KW-1185">Reference proteome</keyword>
<feature type="transmembrane region" description="Helical" evidence="7">
    <location>
        <begin position="390"/>
        <end position="418"/>
    </location>
</feature>
<evidence type="ECO:0000256" key="5">
    <source>
        <dbReference type="ARBA" id="ARBA00023136"/>
    </source>
</evidence>
<dbReference type="NCBIfam" id="TIGR00360">
    <property type="entry name" value="ComEC_N-term"/>
    <property type="match status" value="1"/>
</dbReference>
<name>A0ABR5IEM2_9ACTN</name>
<dbReference type="RefSeq" id="WP_049698366.1">
    <property type="nucleotide sequence ID" value="NZ_LDTZ01000015.1"/>
</dbReference>
<dbReference type="Pfam" id="PF03772">
    <property type="entry name" value="Competence"/>
    <property type="match status" value="1"/>
</dbReference>
<comment type="subcellular location">
    <subcellularLocation>
        <location evidence="1">Cell membrane</location>
        <topology evidence="1">Multi-pass membrane protein</topology>
    </subcellularLocation>
</comment>
<feature type="transmembrane region" description="Helical" evidence="7">
    <location>
        <begin position="265"/>
        <end position="285"/>
    </location>
</feature>
<dbReference type="PANTHER" id="PTHR30619">
    <property type="entry name" value="DNA INTERNALIZATION/COMPETENCE PROTEIN COMEC/REC2"/>
    <property type="match status" value="1"/>
</dbReference>
<feature type="transmembrane region" description="Helical" evidence="7">
    <location>
        <begin position="330"/>
        <end position="350"/>
    </location>
</feature>
<feature type="domain" description="ComEC/Rec2-related protein" evidence="8">
    <location>
        <begin position="213"/>
        <end position="479"/>
    </location>
</feature>
<feature type="transmembrane region" description="Helical" evidence="7">
    <location>
        <begin position="54"/>
        <end position="74"/>
    </location>
</feature>
<dbReference type="Proteomes" id="UP000037247">
    <property type="component" value="Unassembled WGS sequence"/>
</dbReference>
<organism evidence="9 10">
    <name type="scientific">Gordonia jacobaea</name>
    <dbReference type="NCBI Taxonomy" id="122202"/>
    <lineage>
        <taxon>Bacteria</taxon>
        <taxon>Bacillati</taxon>
        <taxon>Actinomycetota</taxon>
        <taxon>Actinomycetes</taxon>
        <taxon>Mycobacteriales</taxon>
        <taxon>Gordoniaceae</taxon>
        <taxon>Gordonia</taxon>
    </lineage>
</organism>
<protein>
    <submittedName>
        <fullName evidence="9">Competence protein ComEC</fullName>
    </submittedName>
</protein>
<keyword evidence="2" id="KW-1003">Cell membrane</keyword>
<evidence type="ECO:0000256" key="2">
    <source>
        <dbReference type="ARBA" id="ARBA00022475"/>
    </source>
</evidence>
<evidence type="ECO:0000256" key="4">
    <source>
        <dbReference type="ARBA" id="ARBA00022989"/>
    </source>
</evidence>
<sequence length="516" mass="53568">MDLRLVAPALVVWLVTLLGLHGPSWSMPVVLVIGGLICAAALFAHRRWNLTWQVLGIVVIGAGMAATCALALWLRLETRDAHPLSGMSGKATVTMSIRDDPRNFGPAQRGQVTTRVTVLAVGERRVPSAIADVVARAPGWVGLLPGQHVRVLASIRAPRGGDLSVARLTASGPPAMLGRPPPLQRGAGVVRATLQQNSAQALSGESAGLLPGLVIGDESALSEDVRDQFRAAGLSHLTAVSGANFALTCGAAIALIRLIGGSPKVAAVSGVVVIVGFVVLVRPSPSVLRAAMMGGVGLLALLSTRRARAVPALGVAVIGGLLWWPELASAPGFALSVVATAGLVLIAPSIRDTLREWRIPPVVAEVLAIAIAAQVVTAPLIAMISGTFNVVSILANVVVAPVVGVISVVGTLAALIGLAGDVGSVVAQVLLRAMSPELWWMITVARVLGGLSWAAIDIPDGLAGMALVMTFTVLGAALLNRRVIGWARRRAHGRRNETHSRRNETHSRQNEAHSRQ</sequence>
<reference evidence="9 10" key="1">
    <citation type="submission" date="2015-05" db="EMBL/GenBank/DDBJ databases">
        <title>Draft genome sequence of the bacterium Gordonia jacobaea a new member of the Gordonia genus.</title>
        <authorList>
            <person name="Jimenez-Galisteo G."/>
            <person name="Dominguez A."/>
            <person name="Munoz E."/>
            <person name="Vinas M."/>
        </authorList>
    </citation>
    <scope>NUCLEOTIDE SEQUENCE [LARGE SCALE GENOMIC DNA]</scope>
    <source>
        <strain evidence="10">mv1</strain>
    </source>
</reference>
<feature type="transmembrane region" description="Helical" evidence="7">
    <location>
        <begin position="236"/>
        <end position="259"/>
    </location>
</feature>
<accession>A0ABR5IEM2</accession>
<feature type="transmembrane region" description="Helical" evidence="7">
    <location>
        <begin position="6"/>
        <end position="22"/>
    </location>
</feature>
<feature type="transmembrane region" description="Helical" evidence="7">
    <location>
        <begin position="29"/>
        <end position="48"/>
    </location>
</feature>
<feature type="transmembrane region" description="Helical" evidence="7">
    <location>
        <begin position="462"/>
        <end position="480"/>
    </location>
</feature>
<feature type="region of interest" description="Disordered" evidence="6">
    <location>
        <begin position="493"/>
        <end position="516"/>
    </location>
</feature>
<proteinExistence type="predicted"/>
<feature type="transmembrane region" description="Helical" evidence="7">
    <location>
        <begin position="306"/>
        <end position="324"/>
    </location>
</feature>
<evidence type="ECO:0000259" key="8">
    <source>
        <dbReference type="Pfam" id="PF03772"/>
    </source>
</evidence>
<keyword evidence="3 7" id="KW-0812">Transmembrane</keyword>
<evidence type="ECO:0000313" key="10">
    <source>
        <dbReference type="Proteomes" id="UP000037247"/>
    </source>
</evidence>
<keyword evidence="5 7" id="KW-0472">Membrane</keyword>
<feature type="transmembrane region" description="Helical" evidence="7">
    <location>
        <begin position="438"/>
        <end position="456"/>
    </location>
</feature>
<evidence type="ECO:0000256" key="3">
    <source>
        <dbReference type="ARBA" id="ARBA00022692"/>
    </source>
</evidence>
<comment type="caution">
    <text evidence="9">The sequence shown here is derived from an EMBL/GenBank/DDBJ whole genome shotgun (WGS) entry which is preliminary data.</text>
</comment>
<keyword evidence="4 7" id="KW-1133">Transmembrane helix</keyword>
<feature type="transmembrane region" description="Helical" evidence="7">
    <location>
        <begin position="362"/>
        <end position="384"/>
    </location>
</feature>
<evidence type="ECO:0000256" key="1">
    <source>
        <dbReference type="ARBA" id="ARBA00004651"/>
    </source>
</evidence>
<dbReference type="PANTHER" id="PTHR30619:SF1">
    <property type="entry name" value="RECOMBINATION PROTEIN 2"/>
    <property type="match status" value="1"/>
</dbReference>